<dbReference type="InParanoid" id="A0A317XLQ0"/>
<evidence type="ECO:0000256" key="6">
    <source>
        <dbReference type="ARBA" id="ARBA00023034"/>
    </source>
</evidence>
<dbReference type="STRING" id="1882483.A0A317XLQ0"/>
<name>A0A317XLQ0_9BASI</name>
<dbReference type="InterPro" id="IPR019335">
    <property type="entry name" value="COG7"/>
</dbReference>
<dbReference type="GO" id="GO:0017119">
    <property type="term" value="C:Golgi transport complex"/>
    <property type="evidence" value="ECO:0007669"/>
    <property type="project" value="InterPro"/>
</dbReference>
<evidence type="ECO:0000256" key="1">
    <source>
        <dbReference type="ARBA" id="ARBA00004395"/>
    </source>
</evidence>
<dbReference type="GO" id="GO:0006890">
    <property type="term" value="P:retrograde vesicle-mediated transport, Golgi to endoplasmic reticulum"/>
    <property type="evidence" value="ECO:0007669"/>
    <property type="project" value="TreeGrafter"/>
</dbReference>
<dbReference type="AlphaFoldDB" id="A0A317XLQ0"/>
<keyword evidence="11" id="KW-1185">Reference proteome</keyword>
<keyword evidence="4" id="KW-0813">Transport</keyword>
<evidence type="ECO:0000313" key="11">
    <source>
        <dbReference type="Proteomes" id="UP000246740"/>
    </source>
</evidence>
<dbReference type="Pfam" id="PF10191">
    <property type="entry name" value="COG7"/>
    <property type="match status" value="1"/>
</dbReference>
<dbReference type="GO" id="GO:0007030">
    <property type="term" value="P:Golgi organization"/>
    <property type="evidence" value="ECO:0007669"/>
    <property type="project" value="TreeGrafter"/>
</dbReference>
<feature type="region of interest" description="Disordered" evidence="9">
    <location>
        <begin position="755"/>
        <end position="775"/>
    </location>
</feature>
<evidence type="ECO:0000256" key="5">
    <source>
        <dbReference type="ARBA" id="ARBA00022927"/>
    </source>
</evidence>
<feature type="region of interest" description="Disordered" evidence="9">
    <location>
        <begin position="1"/>
        <end position="24"/>
    </location>
</feature>
<dbReference type="Proteomes" id="UP000246740">
    <property type="component" value="Unassembled WGS sequence"/>
</dbReference>
<evidence type="ECO:0000256" key="2">
    <source>
        <dbReference type="ARBA" id="ARBA00005831"/>
    </source>
</evidence>
<evidence type="ECO:0000256" key="7">
    <source>
        <dbReference type="ARBA" id="ARBA00023136"/>
    </source>
</evidence>
<evidence type="ECO:0000313" key="10">
    <source>
        <dbReference type="EMBL" id="PWY99253.1"/>
    </source>
</evidence>
<sequence length="917" mass="100328">MSLVPPTSSPAKVPLSSVHRLQRASGNPSRRLSCWLDEELSSAVQGASADKRLSEDDAHHSTSPQSTLQLAQLDTAAHALRQISIQLASARESNRTDVQNIIHSLVSTIPSMAIELNLMAESAKTLEARIHSLSPSSTPAQAAQQDVDVALATISTLARTKAGMIAARHTLREAQAWSTLEAEVASLLAEQRLEEAVSRLVKASDSLKILSGSTSTNQEQRQSLLARLTHDIEQHLTPVLCSALLDRDVHASVQIAHLFVRLGSVDAAFMHVYMSTRTQRVLQQWNKRHAADADRKELATQLTSLFGDALALLGEERVFAPKIFADPRTSAEMLLAYIFTKLSPSLALVIGQSGEHVSTEQFLGSLTDAWKTAEEALGSFSDLLPVSSSPSADTKEFPPITHFTLSDLPLASWQYSFLQPFLPYQTRLPELEAEAMQIRYQQSLSRPSNLPSTTVSFAPLQAVEVAKHALKRSAILTKNFATAPLLPSLEDLLVSVIDRLCRDEEFQGEASLSQIKDRIVRSHMINGASGGHHTSLTFDERGESLTASDWEEFRKATEKLTSCRDILQSLCNLEQNIALSLSELRTSSLPDRNASDQDVKSPLQALCASSLNTKPLQDAIILSKLVASGQTSGQDRMLIMTGQLGHREQKGRLLPRAIKSLLSVGQAIQRFQHNLILTPFLPELESYSKLRVWTSTTHPGVTNEFDLAMPKFSLSPTEEMARIGEGLLNLPRLFEGYADEPLLFCLPSRGASVAPGAASDSEREPGAETSSRSAQHRQAFSISSVPAPIAVNVPPLADLEKDKDNILSIYLHSIMSEFFRYLLATTLPNLPRCTEIGVSQLSADLEYLSNIASVIYSDAEQVLKNWKKAAEMPRDFGIALLGSAESLPAIEGWTEQEVRALASSDALRSMSRIRGWV</sequence>
<evidence type="ECO:0000256" key="8">
    <source>
        <dbReference type="ARBA" id="ARBA00031345"/>
    </source>
</evidence>
<feature type="compositionally biased region" description="Basic and acidic residues" evidence="9">
    <location>
        <begin position="49"/>
        <end position="60"/>
    </location>
</feature>
<dbReference type="PANTHER" id="PTHR21443">
    <property type="entry name" value="CONSERVED OLIGOMERIC GOLGI COMPLEX COMPONENT 7"/>
    <property type="match status" value="1"/>
</dbReference>
<evidence type="ECO:0000256" key="3">
    <source>
        <dbReference type="ARBA" id="ARBA00020984"/>
    </source>
</evidence>
<protein>
    <recommendedName>
        <fullName evidence="3">Conserved oligomeric Golgi complex subunit 7</fullName>
    </recommendedName>
    <alternativeName>
        <fullName evidence="8">Component of oligomeric Golgi complex 7</fullName>
    </alternativeName>
</protein>
<comment type="similarity">
    <text evidence="2">Belongs to the COG7 family.</text>
</comment>
<dbReference type="GO" id="GO:0000139">
    <property type="term" value="C:Golgi membrane"/>
    <property type="evidence" value="ECO:0007669"/>
    <property type="project" value="UniProtKB-SubCell"/>
</dbReference>
<organism evidence="10 11">
    <name type="scientific">Testicularia cyperi</name>
    <dbReference type="NCBI Taxonomy" id="1882483"/>
    <lineage>
        <taxon>Eukaryota</taxon>
        <taxon>Fungi</taxon>
        <taxon>Dikarya</taxon>
        <taxon>Basidiomycota</taxon>
        <taxon>Ustilaginomycotina</taxon>
        <taxon>Ustilaginomycetes</taxon>
        <taxon>Ustilaginales</taxon>
        <taxon>Anthracoideaceae</taxon>
        <taxon>Testicularia</taxon>
    </lineage>
</organism>
<proteinExistence type="inferred from homology"/>
<reference evidence="10 11" key="1">
    <citation type="journal article" date="2018" name="Mol. Biol. Evol.">
        <title>Broad Genomic Sampling Reveals a Smut Pathogenic Ancestry of the Fungal Clade Ustilaginomycotina.</title>
        <authorList>
            <person name="Kijpornyongpan T."/>
            <person name="Mondo S.J."/>
            <person name="Barry K."/>
            <person name="Sandor L."/>
            <person name="Lee J."/>
            <person name="Lipzen A."/>
            <person name="Pangilinan J."/>
            <person name="LaButti K."/>
            <person name="Hainaut M."/>
            <person name="Henrissat B."/>
            <person name="Grigoriev I.V."/>
            <person name="Spatafora J.W."/>
            <person name="Aime M.C."/>
        </authorList>
    </citation>
    <scope>NUCLEOTIDE SEQUENCE [LARGE SCALE GENOMIC DNA]</scope>
    <source>
        <strain evidence="10 11">MCA 3645</strain>
    </source>
</reference>
<evidence type="ECO:0000256" key="9">
    <source>
        <dbReference type="SAM" id="MobiDB-lite"/>
    </source>
</evidence>
<dbReference type="EMBL" id="KZ819195">
    <property type="protein sequence ID" value="PWY99253.1"/>
    <property type="molecule type" value="Genomic_DNA"/>
</dbReference>
<dbReference type="GO" id="GO:0006886">
    <property type="term" value="P:intracellular protein transport"/>
    <property type="evidence" value="ECO:0007669"/>
    <property type="project" value="InterPro"/>
</dbReference>
<keyword evidence="5" id="KW-0653">Protein transport</keyword>
<feature type="region of interest" description="Disordered" evidence="9">
    <location>
        <begin position="46"/>
        <end position="67"/>
    </location>
</feature>
<keyword evidence="7" id="KW-0472">Membrane</keyword>
<feature type="compositionally biased region" description="Polar residues" evidence="9">
    <location>
        <begin position="1"/>
        <end position="10"/>
    </location>
</feature>
<accession>A0A317XLQ0</accession>
<gene>
    <name evidence="10" type="ORF">BCV70DRAFT_200833</name>
</gene>
<evidence type="ECO:0000256" key="4">
    <source>
        <dbReference type="ARBA" id="ARBA00022448"/>
    </source>
</evidence>
<keyword evidence="6" id="KW-0333">Golgi apparatus</keyword>
<comment type="subcellular location">
    <subcellularLocation>
        <location evidence="1">Golgi apparatus membrane</location>
        <topology evidence="1">Peripheral membrane protein</topology>
    </subcellularLocation>
</comment>
<dbReference type="PANTHER" id="PTHR21443:SF0">
    <property type="entry name" value="CONSERVED OLIGOMERIC GOLGI COMPLEX SUBUNIT 7"/>
    <property type="match status" value="1"/>
</dbReference>
<dbReference type="OrthoDB" id="249612at2759"/>